<dbReference type="STRING" id="1852522.SAMN06295960_0781"/>
<protein>
    <submittedName>
        <fullName evidence="3">Surfactin synthase thioesterase subunit</fullName>
    </submittedName>
</protein>
<dbReference type="SUPFAM" id="SSF53474">
    <property type="entry name" value="alpha/beta-Hydrolases"/>
    <property type="match status" value="1"/>
</dbReference>
<dbReference type="InterPro" id="IPR001031">
    <property type="entry name" value="Thioesterase"/>
</dbReference>
<reference evidence="3 4" key="1">
    <citation type="submission" date="2017-04" db="EMBL/GenBank/DDBJ databases">
        <authorList>
            <person name="Afonso C.L."/>
            <person name="Miller P.J."/>
            <person name="Scott M.A."/>
            <person name="Spackman E."/>
            <person name="Goraichik I."/>
            <person name="Dimitrov K.M."/>
            <person name="Suarez D.L."/>
            <person name="Swayne D.E."/>
        </authorList>
    </citation>
    <scope>NUCLEOTIDE SEQUENCE [LARGE SCALE GENOMIC DNA]</scope>
    <source>
        <strain evidence="3 4">11</strain>
    </source>
</reference>
<evidence type="ECO:0000313" key="4">
    <source>
        <dbReference type="Proteomes" id="UP000193834"/>
    </source>
</evidence>
<gene>
    <name evidence="3" type="ORF">SAMN06295960_0781</name>
</gene>
<dbReference type="Proteomes" id="UP000193834">
    <property type="component" value="Unassembled WGS sequence"/>
</dbReference>
<accession>A0A1X7ITW1</accession>
<name>A0A1X7ITW1_9BACL</name>
<dbReference type="InterPro" id="IPR029058">
    <property type="entry name" value="AB_hydrolase_fold"/>
</dbReference>
<dbReference type="GO" id="GO:0008610">
    <property type="term" value="P:lipid biosynthetic process"/>
    <property type="evidence" value="ECO:0007669"/>
    <property type="project" value="TreeGrafter"/>
</dbReference>
<dbReference type="PANTHER" id="PTHR11487:SF0">
    <property type="entry name" value="S-ACYL FATTY ACID SYNTHASE THIOESTERASE, MEDIUM CHAIN"/>
    <property type="match status" value="1"/>
</dbReference>
<dbReference type="EMBL" id="FXAZ01000001">
    <property type="protein sequence ID" value="SMG18304.1"/>
    <property type="molecule type" value="Genomic_DNA"/>
</dbReference>
<evidence type="ECO:0000256" key="1">
    <source>
        <dbReference type="ARBA" id="ARBA00007169"/>
    </source>
</evidence>
<dbReference type="AlphaFoldDB" id="A0A1X7ITW1"/>
<comment type="similarity">
    <text evidence="1">Belongs to the thioesterase family.</text>
</comment>
<keyword evidence="4" id="KW-1185">Reference proteome</keyword>
<dbReference type="OrthoDB" id="2213423at2"/>
<feature type="domain" description="Thioesterase" evidence="2">
    <location>
        <begin position="5"/>
        <end position="229"/>
    </location>
</feature>
<dbReference type="RefSeq" id="WP_085493007.1">
    <property type="nucleotide sequence ID" value="NZ_FXAZ01000001.1"/>
</dbReference>
<proteinExistence type="inferred from homology"/>
<organism evidence="3 4">
    <name type="scientific">Paenibacillus aquistagni</name>
    <dbReference type="NCBI Taxonomy" id="1852522"/>
    <lineage>
        <taxon>Bacteria</taxon>
        <taxon>Bacillati</taxon>
        <taxon>Bacillota</taxon>
        <taxon>Bacilli</taxon>
        <taxon>Bacillales</taxon>
        <taxon>Paenibacillaceae</taxon>
        <taxon>Paenibacillus</taxon>
    </lineage>
</organism>
<sequence length="237" mass="27489">MREIQLFGLPYAGGSSFMYEPLRKSLSEQIKLIPLEYAGHGERMQEELYPSFHDMVLDMTNQIESRLTSDPFAIFGYSMGSLAAYEITQELIRRTMRNPLQLFVAAHAAPHLHQASEPVYEAVAARFKANMLKMGMSDLDVMNNVELLECFVPIFYHDLKLYAGYQYCESKKPLDVNLTVLYSDEENRHNQIFEWSAYTSKACLYQRMKGNHFFIHSHMEEMVQVINQSLMGELIHH</sequence>
<dbReference type="Pfam" id="PF00975">
    <property type="entry name" value="Thioesterase"/>
    <property type="match status" value="1"/>
</dbReference>
<evidence type="ECO:0000313" key="3">
    <source>
        <dbReference type="EMBL" id="SMG18304.1"/>
    </source>
</evidence>
<dbReference type="PANTHER" id="PTHR11487">
    <property type="entry name" value="THIOESTERASE"/>
    <property type="match status" value="1"/>
</dbReference>
<dbReference type="Gene3D" id="3.40.50.1820">
    <property type="entry name" value="alpha/beta hydrolase"/>
    <property type="match status" value="1"/>
</dbReference>
<evidence type="ECO:0000259" key="2">
    <source>
        <dbReference type="Pfam" id="PF00975"/>
    </source>
</evidence>
<dbReference type="InterPro" id="IPR012223">
    <property type="entry name" value="TEII"/>
</dbReference>